<comment type="caution">
    <text evidence="7">The sequence shown here is derived from an EMBL/GenBank/DDBJ whole genome shotgun (WGS) entry which is preliminary data.</text>
</comment>
<dbReference type="InterPro" id="IPR058746">
    <property type="entry name" value="Znf_RING-type_Topors"/>
</dbReference>
<dbReference type="AlphaFoldDB" id="A0A8J4AT43"/>
<dbReference type="InterPro" id="IPR018957">
    <property type="entry name" value="Znf_C3HC4_RING-type"/>
</dbReference>
<accession>A0A8J4AT43</accession>
<keyword evidence="2 4" id="KW-0863">Zinc-finger</keyword>
<evidence type="ECO:0000256" key="5">
    <source>
        <dbReference type="SAM" id="MobiDB-lite"/>
    </source>
</evidence>
<dbReference type="PANTHER" id="PTHR47361:SF4">
    <property type="entry name" value="RING_U-BOX SUPERFAMILY PROTEIN"/>
    <property type="match status" value="1"/>
</dbReference>
<evidence type="ECO:0000259" key="6">
    <source>
        <dbReference type="PROSITE" id="PS50089"/>
    </source>
</evidence>
<gene>
    <name evidence="7" type="ORF">Vafri_4170</name>
</gene>
<dbReference type="PROSITE" id="PS50089">
    <property type="entry name" value="ZF_RING_2"/>
    <property type="match status" value="1"/>
</dbReference>
<feature type="compositionally biased region" description="Low complexity" evidence="5">
    <location>
        <begin position="268"/>
        <end position="294"/>
    </location>
</feature>
<dbReference type="InterPro" id="IPR017907">
    <property type="entry name" value="Znf_RING_CS"/>
</dbReference>
<dbReference type="Gene3D" id="3.30.40.10">
    <property type="entry name" value="Zinc/RING finger domain, C3HC4 (zinc finger)"/>
    <property type="match status" value="1"/>
</dbReference>
<name>A0A8J4AT43_9CHLO</name>
<dbReference type="InterPro" id="IPR013083">
    <property type="entry name" value="Znf_RING/FYVE/PHD"/>
</dbReference>
<evidence type="ECO:0000256" key="4">
    <source>
        <dbReference type="PROSITE-ProRule" id="PRU00175"/>
    </source>
</evidence>
<reference evidence="7" key="1">
    <citation type="journal article" date="2021" name="Proc. Natl. Acad. Sci. U.S.A.">
        <title>Three genomes in the algal genus Volvox reveal the fate of a haploid sex-determining region after a transition to homothallism.</title>
        <authorList>
            <person name="Yamamoto K."/>
            <person name="Hamaji T."/>
            <person name="Kawai-Toyooka H."/>
            <person name="Matsuzaki R."/>
            <person name="Takahashi F."/>
            <person name="Nishimura Y."/>
            <person name="Kawachi M."/>
            <person name="Noguchi H."/>
            <person name="Minakuchi Y."/>
            <person name="Umen J.G."/>
            <person name="Toyoda A."/>
            <person name="Nozaki H."/>
        </authorList>
    </citation>
    <scope>NUCLEOTIDE SEQUENCE</scope>
    <source>
        <strain evidence="7">NIES-3780</strain>
    </source>
</reference>
<dbReference type="EMBL" id="BNCO01000004">
    <property type="protein sequence ID" value="GIL47322.1"/>
    <property type="molecule type" value="Genomic_DNA"/>
</dbReference>
<evidence type="ECO:0000256" key="2">
    <source>
        <dbReference type="ARBA" id="ARBA00022771"/>
    </source>
</evidence>
<keyword evidence="8" id="KW-1185">Reference proteome</keyword>
<evidence type="ECO:0000256" key="3">
    <source>
        <dbReference type="ARBA" id="ARBA00022833"/>
    </source>
</evidence>
<keyword evidence="3" id="KW-0862">Zinc</keyword>
<dbReference type="SMART" id="SM00184">
    <property type="entry name" value="RING"/>
    <property type="match status" value="1"/>
</dbReference>
<dbReference type="PROSITE" id="PS00518">
    <property type="entry name" value="ZF_RING_1"/>
    <property type="match status" value="1"/>
</dbReference>
<evidence type="ECO:0000256" key="1">
    <source>
        <dbReference type="ARBA" id="ARBA00022723"/>
    </source>
</evidence>
<feature type="region of interest" description="Disordered" evidence="5">
    <location>
        <begin position="220"/>
        <end position="318"/>
    </location>
</feature>
<dbReference type="SUPFAM" id="SSF57850">
    <property type="entry name" value="RING/U-box"/>
    <property type="match status" value="1"/>
</dbReference>
<feature type="domain" description="RING-type" evidence="6">
    <location>
        <begin position="60"/>
        <end position="103"/>
    </location>
</feature>
<evidence type="ECO:0000313" key="7">
    <source>
        <dbReference type="EMBL" id="GIL47322.1"/>
    </source>
</evidence>
<protein>
    <recommendedName>
        <fullName evidence="6">RING-type domain-containing protein</fullName>
    </recommendedName>
</protein>
<proteinExistence type="predicted"/>
<evidence type="ECO:0000313" key="8">
    <source>
        <dbReference type="Proteomes" id="UP000747399"/>
    </source>
</evidence>
<dbReference type="InterPro" id="IPR001841">
    <property type="entry name" value="Znf_RING"/>
</dbReference>
<keyword evidence="1" id="KW-0479">Metal-binding</keyword>
<sequence>MRNSFQGELAALSLEDEGNYCVEEEAYDGTDCYEKGAPDATLVEASANNVNKDTVASEVCAICLSAIEFEDLAIVKGCEHEYCVNCILQWALCKDAPWCPQCKTPFNYLYCCRLLDGTMSDMPVEESVCLLKRASWFVEYVKTLEKGKAVSASMAAEEVLPEEWADSYQDYDGEEDEYDEDEQIEKYYFSSAAGRARVVLGNRRLGENGYMRAGRMYARPAGSNSTSQAGGSGSVGIGKAGKGRTDSGKPAIRGNDLDAAAAGGSGSSSGNHSGRGARGAGLPTAPTAPTAGLPQAVIGQGRRAKRNARRAAADLEQL</sequence>
<dbReference type="Proteomes" id="UP000747399">
    <property type="component" value="Unassembled WGS sequence"/>
</dbReference>
<dbReference type="CDD" id="cd16574">
    <property type="entry name" value="RING-HC_Topors"/>
    <property type="match status" value="1"/>
</dbReference>
<organism evidence="7 8">
    <name type="scientific">Volvox africanus</name>
    <dbReference type="NCBI Taxonomy" id="51714"/>
    <lineage>
        <taxon>Eukaryota</taxon>
        <taxon>Viridiplantae</taxon>
        <taxon>Chlorophyta</taxon>
        <taxon>core chlorophytes</taxon>
        <taxon>Chlorophyceae</taxon>
        <taxon>CS clade</taxon>
        <taxon>Chlamydomonadales</taxon>
        <taxon>Volvocaceae</taxon>
        <taxon>Volvox</taxon>
    </lineage>
</organism>
<feature type="compositionally biased region" description="Gly residues" evidence="5">
    <location>
        <begin position="230"/>
        <end position="240"/>
    </location>
</feature>
<dbReference type="PANTHER" id="PTHR47361">
    <property type="entry name" value="RING/U-BOX SUPERFAMILY PROTEIN"/>
    <property type="match status" value="1"/>
</dbReference>
<dbReference type="GO" id="GO:0008270">
    <property type="term" value="F:zinc ion binding"/>
    <property type="evidence" value="ECO:0007669"/>
    <property type="project" value="UniProtKB-KW"/>
</dbReference>
<dbReference type="Pfam" id="PF00097">
    <property type="entry name" value="zf-C3HC4"/>
    <property type="match status" value="1"/>
</dbReference>